<dbReference type="Proteomes" id="UP000031307">
    <property type="component" value="Unassembled WGS sequence"/>
</dbReference>
<dbReference type="EMBL" id="JSAM01000019">
    <property type="protein sequence ID" value="KIA78490.1"/>
    <property type="molecule type" value="Genomic_DNA"/>
</dbReference>
<organism evidence="1 2">
    <name type="scientific">Parachlamydia acanthamoebae</name>
    <dbReference type="NCBI Taxonomy" id="83552"/>
    <lineage>
        <taxon>Bacteria</taxon>
        <taxon>Pseudomonadati</taxon>
        <taxon>Chlamydiota</taxon>
        <taxon>Chlamydiia</taxon>
        <taxon>Parachlamydiales</taxon>
        <taxon>Parachlamydiaceae</taxon>
        <taxon>Parachlamydia</taxon>
    </lineage>
</organism>
<comment type="caution">
    <text evidence="1">The sequence shown here is derived from an EMBL/GenBank/DDBJ whole genome shotgun (WGS) entry which is preliminary data.</text>
</comment>
<accession>A0A0C1CC69</accession>
<evidence type="ECO:0000313" key="1">
    <source>
        <dbReference type="EMBL" id="KIA78490.1"/>
    </source>
</evidence>
<evidence type="ECO:0000313" key="2">
    <source>
        <dbReference type="Proteomes" id="UP000031307"/>
    </source>
</evidence>
<gene>
    <name evidence="1" type="ORF">DB43_DY00410</name>
</gene>
<sequence>MVSFKEQFNHFPLGVPGYMDISKSPTKKIEKTISLEKAISAVYGNALTKLIARLKLVLKREWFNEKNIANRVSSHNFEDLKNLTSLFNKAYPDSSKINKKVSHFMDHFVAPAFDLKARQKFIEGLTDSNQKCQVEDLLNIDYISKCLEKNIKAIDLVNMDVDLFHQLIEAKNEQDFNEVIQNFLGQPFLGDIQYFTTNPDLQDALFIRMPTESRQLIEDLTDKGITVEQIFATSPTAKEVLDFIHLNSEKNFYEDVSNFVPQTSLQIGLLKSPANSAERLLIPILVKNGQTAKDLTGTYFSSIEDIVLCAKDYNVQKSNVIAAMLNKIPEESRKRHEHTLEVFFDDPFNQDTDLALVIPLIDNFDTSLAELIEEYCTFEGYQSFEKLKKNLNGMSLLDKIKQEYNNSKP</sequence>
<proteinExistence type="predicted"/>
<protein>
    <submittedName>
        <fullName evidence="1">Uncharacterized protein</fullName>
    </submittedName>
</protein>
<name>A0A0C1CC69_9BACT</name>
<dbReference type="PATRIC" id="fig|83552.4.peg.330"/>
<dbReference type="RefSeq" id="WP_006341856.1">
    <property type="nucleotide sequence ID" value="NZ_JASBUT010000030.1"/>
</dbReference>
<reference evidence="1 2" key="1">
    <citation type="journal article" date="2014" name="Mol. Biol. Evol.">
        <title>Massive expansion of Ubiquitination-related gene families within the Chlamydiae.</title>
        <authorList>
            <person name="Domman D."/>
            <person name="Collingro A."/>
            <person name="Lagkouvardos I."/>
            <person name="Gehre L."/>
            <person name="Weinmaier T."/>
            <person name="Rattei T."/>
            <person name="Subtil A."/>
            <person name="Horn M."/>
        </authorList>
    </citation>
    <scope>NUCLEOTIDE SEQUENCE [LARGE SCALE GENOMIC DNA]</scope>
    <source>
        <strain evidence="1 2">OEW1</strain>
    </source>
</reference>
<dbReference type="AlphaFoldDB" id="A0A0C1CC69"/>